<evidence type="ECO:0000313" key="2">
    <source>
        <dbReference type="Proteomes" id="UP000241118"/>
    </source>
</evidence>
<dbReference type="RefSeq" id="WP_146174102.1">
    <property type="nucleotide sequence ID" value="NZ_PYAX01000024.1"/>
</dbReference>
<comment type="caution">
    <text evidence="1">The sequence shown here is derived from an EMBL/GenBank/DDBJ whole genome shotgun (WGS) entry which is preliminary data.</text>
</comment>
<dbReference type="Proteomes" id="UP000241118">
    <property type="component" value="Unassembled WGS sequence"/>
</dbReference>
<organism evidence="1 2">
    <name type="scientific">Saccharothrix carnea</name>
    <dbReference type="NCBI Taxonomy" id="1280637"/>
    <lineage>
        <taxon>Bacteria</taxon>
        <taxon>Bacillati</taxon>
        <taxon>Actinomycetota</taxon>
        <taxon>Actinomycetes</taxon>
        <taxon>Pseudonocardiales</taxon>
        <taxon>Pseudonocardiaceae</taxon>
        <taxon>Saccharothrix</taxon>
    </lineage>
</organism>
<proteinExistence type="predicted"/>
<accession>A0A2P8HR53</accession>
<keyword evidence="2" id="KW-1185">Reference proteome</keyword>
<name>A0A2P8HR53_SACCR</name>
<dbReference type="EMBL" id="PYAX01000024">
    <property type="protein sequence ID" value="PSL48664.1"/>
    <property type="molecule type" value="Genomic_DNA"/>
</dbReference>
<protein>
    <submittedName>
        <fullName evidence="1">Uncharacterized protein</fullName>
    </submittedName>
</protein>
<dbReference type="AlphaFoldDB" id="A0A2P8HR53"/>
<gene>
    <name evidence="1" type="ORF">B0I31_12451</name>
</gene>
<reference evidence="1 2" key="1">
    <citation type="submission" date="2018-03" db="EMBL/GenBank/DDBJ databases">
        <title>Genomic Encyclopedia of Type Strains, Phase III (KMG-III): the genomes of soil and plant-associated and newly described type strains.</title>
        <authorList>
            <person name="Whitman W."/>
        </authorList>
    </citation>
    <scope>NUCLEOTIDE SEQUENCE [LARGE SCALE GENOMIC DNA]</scope>
    <source>
        <strain evidence="1 2">CGMCC 4.7097</strain>
    </source>
</reference>
<evidence type="ECO:0000313" key="1">
    <source>
        <dbReference type="EMBL" id="PSL48664.1"/>
    </source>
</evidence>
<sequence>MRAAARVSRFGFPFVLLLVLLGLTVVPARNAGHGDAGLHRVVGESVSTAPSMHDDLHDRPRLAVTAAHAPAAALYEAWWALCSRETDRSGRYGRAPLGGTADSAVAVAAPTPQSTRAPPSTCTG</sequence>